<dbReference type="PRINTS" id="PR00725">
    <property type="entry name" value="DADACBPTASE1"/>
</dbReference>
<evidence type="ECO:0000256" key="8">
    <source>
        <dbReference type="PIRSR" id="PIRSR618044-2"/>
    </source>
</evidence>
<evidence type="ECO:0000256" key="4">
    <source>
        <dbReference type="ARBA" id="ARBA00022960"/>
    </source>
</evidence>
<dbReference type="PANTHER" id="PTHR21581:SF33">
    <property type="entry name" value="D-ALANYL-D-ALANINE CARBOXYPEPTIDASE DACB"/>
    <property type="match status" value="1"/>
</dbReference>
<name>A0A7C3V808_9BACT</name>
<evidence type="ECO:0000313" key="12">
    <source>
        <dbReference type="EMBL" id="HGF34240.1"/>
    </source>
</evidence>
<dbReference type="GO" id="GO:0009252">
    <property type="term" value="P:peptidoglycan biosynthetic process"/>
    <property type="evidence" value="ECO:0007669"/>
    <property type="project" value="UniProtKB-KW"/>
</dbReference>
<feature type="domain" description="Peptidase S11 D-alanyl-D-alanine carboxypeptidase A N-terminal" evidence="11">
    <location>
        <begin position="39"/>
        <end position="257"/>
    </location>
</feature>
<keyword evidence="12" id="KW-0645">Protease</keyword>
<dbReference type="InterPro" id="IPR001967">
    <property type="entry name" value="Peptidase_S11_N"/>
</dbReference>
<sequence length="344" mass="37987">MGKASPSGSKARPGIFPLIAMVTVLFALTAGRPALSQEEWNCTAEAFVIMDADTGKILLSYNPRLMLPPASTLKVFTAMYVLEHLKLDDTVKVSPYAASAPPSKINIKAGESYTVRELLYALLLSSANDGARALAEKAAGSEAEFARRVTEQARQWGAYRTNICTANGLPNENQFTTAEDLAIVFRRAMQNPEFARIMGTKKYDIQGERELRNHDRFLFTTPLARGGKTGYTRASKHTYVGMFQNQDKTIIISMLGSQKKWADLRTLIERGFCLSGRPIAKLEPLEERLHFARKHLGNSIGAEAVSQGSKKRKAHKRKARVSKSPQITQSSLAGLPKKNVTKTR</sequence>
<feature type="binding site" evidence="8">
    <location>
        <position position="228"/>
    </location>
    <ligand>
        <name>substrate</name>
    </ligand>
</feature>
<dbReference type="EMBL" id="DTMF01000191">
    <property type="protein sequence ID" value="HGF34240.1"/>
    <property type="molecule type" value="Genomic_DNA"/>
</dbReference>
<gene>
    <name evidence="12" type="ORF">ENW96_07610</name>
</gene>
<keyword evidence="4" id="KW-0133">Cell shape</keyword>
<evidence type="ECO:0000256" key="2">
    <source>
        <dbReference type="ARBA" id="ARBA00022729"/>
    </source>
</evidence>
<feature type="compositionally biased region" description="Basic residues" evidence="10">
    <location>
        <begin position="309"/>
        <end position="321"/>
    </location>
</feature>
<evidence type="ECO:0000256" key="6">
    <source>
        <dbReference type="ARBA" id="ARBA00023316"/>
    </source>
</evidence>
<comment type="caution">
    <text evidence="12">The sequence shown here is derived from an EMBL/GenBank/DDBJ whole genome shotgun (WGS) entry which is preliminary data.</text>
</comment>
<keyword evidence="6" id="KW-0961">Cell wall biogenesis/degradation</keyword>
<dbReference type="PANTHER" id="PTHR21581">
    <property type="entry name" value="D-ALANYL-D-ALANINE CARBOXYPEPTIDASE"/>
    <property type="match status" value="1"/>
</dbReference>
<feature type="active site" evidence="7">
    <location>
        <position position="126"/>
    </location>
</feature>
<keyword evidence="12" id="KW-0121">Carboxypeptidase</keyword>
<dbReference type="Pfam" id="PF00768">
    <property type="entry name" value="Peptidase_S11"/>
    <property type="match status" value="1"/>
</dbReference>
<reference evidence="12" key="1">
    <citation type="journal article" date="2020" name="mSystems">
        <title>Genome- and Community-Level Interaction Insights into Carbon Utilization and Element Cycling Functions of Hydrothermarchaeota in Hydrothermal Sediment.</title>
        <authorList>
            <person name="Zhou Z."/>
            <person name="Liu Y."/>
            <person name="Xu W."/>
            <person name="Pan J."/>
            <person name="Luo Z.H."/>
            <person name="Li M."/>
        </authorList>
    </citation>
    <scope>NUCLEOTIDE SEQUENCE [LARGE SCALE GENOMIC DNA]</scope>
    <source>
        <strain evidence="12">SpSt-897</strain>
    </source>
</reference>
<organism evidence="12">
    <name type="scientific">Desulfobacca acetoxidans</name>
    <dbReference type="NCBI Taxonomy" id="60893"/>
    <lineage>
        <taxon>Bacteria</taxon>
        <taxon>Pseudomonadati</taxon>
        <taxon>Thermodesulfobacteriota</taxon>
        <taxon>Desulfobaccia</taxon>
        <taxon>Desulfobaccales</taxon>
        <taxon>Desulfobaccaceae</taxon>
        <taxon>Desulfobacca</taxon>
    </lineage>
</organism>
<dbReference type="InterPro" id="IPR012338">
    <property type="entry name" value="Beta-lactam/transpept-like"/>
</dbReference>
<evidence type="ECO:0000256" key="10">
    <source>
        <dbReference type="SAM" id="MobiDB-lite"/>
    </source>
</evidence>
<feature type="active site" description="Acyl-ester intermediate" evidence="7">
    <location>
        <position position="71"/>
    </location>
</feature>
<dbReference type="AlphaFoldDB" id="A0A7C3V808"/>
<keyword evidence="5" id="KW-0573">Peptidoglycan synthesis</keyword>
<proteinExistence type="inferred from homology"/>
<evidence type="ECO:0000256" key="3">
    <source>
        <dbReference type="ARBA" id="ARBA00022801"/>
    </source>
</evidence>
<feature type="active site" description="Proton acceptor" evidence="7">
    <location>
        <position position="74"/>
    </location>
</feature>
<evidence type="ECO:0000256" key="1">
    <source>
        <dbReference type="ARBA" id="ARBA00007164"/>
    </source>
</evidence>
<evidence type="ECO:0000256" key="9">
    <source>
        <dbReference type="RuleBase" id="RU004016"/>
    </source>
</evidence>
<dbReference type="InterPro" id="IPR018044">
    <property type="entry name" value="Peptidase_S11"/>
</dbReference>
<dbReference type="GO" id="GO:0008360">
    <property type="term" value="P:regulation of cell shape"/>
    <property type="evidence" value="ECO:0007669"/>
    <property type="project" value="UniProtKB-KW"/>
</dbReference>
<dbReference type="Gene3D" id="3.40.710.10">
    <property type="entry name" value="DD-peptidase/beta-lactamase superfamily"/>
    <property type="match status" value="1"/>
</dbReference>
<dbReference type="GO" id="GO:0006508">
    <property type="term" value="P:proteolysis"/>
    <property type="evidence" value="ECO:0007669"/>
    <property type="project" value="InterPro"/>
</dbReference>
<dbReference type="SUPFAM" id="SSF56601">
    <property type="entry name" value="beta-lactamase/transpeptidase-like"/>
    <property type="match status" value="1"/>
</dbReference>
<accession>A0A7C3V808</accession>
<keyword evidence="3" id="KW-0378">Hydrolase</keyword>
<comment type="similarity">
    <text evidence="1 9">Belongs to the peptidase S11 family.</text>
</comment>
<evidence type="ECO:0000256" key="5">
    <source>
        <dbReference type="ARBA" id="ARBA00022984"/>
    </source>
</evidence>
<keyword evidence="2" id="KW-0732">Signal</keyword>
<dbReference type="GO" id="GO:0009002">
    <property type="term" value="F:serine-type D-Ala-D-Ala carboxypeptidase activity"/>
    <property type="evidence" value="ECO:0007669"/>
    <property type="project" value="InterPro"/>
</dbReference>
<dbReference type="GO" id="GO:0071555">
    <property type="term" value="P:cell wall organization"/>
    <property type="evidence" value="ECO:0007669"/>
    <property type="project" value="UniProtKB-KW"/>
</dbReference>
<feature type="region of interest" description="Disordered" evidence="10">
    <location>
        <begin position="302"/>
        <end position="344"/>
    </location>
</feature>
<protein>
    <submittedName>
        <fullName evidence="12">D-alanyl-D-alanine carboxypeptidase</fullName>
    </submittedName>
</protein>
<evidence type="ECO:0000259" key="11">
    <source>
        <dbReference type="Pfam" id="PF00768"/>
    </source>
</evidence>
<evidence type="ECO:0000256" key="7">
    <source>
        <dbReference type="PIRSR" id="PIRSR618044-1"/>
    </source>
</evidence>